<keyword evidence="3" id="KW-1185">Reference proteome</keyword>
<dbReference type="RefSeq" id="WP_052653695.1">
    <property type="nucleotide sequence ID" value="NZ_CCXS01000001.1"/>
</dbReference>
<accession>A0A098ER33</accession>
<dbReference type="OrthoDB" id="2429124at2"/>
<dbReference type="Proteomes" id="UP000043699">
    <property type="component" value="Unassembled WGS sequence"/>
</dbReference>
<feature type="transmembrane region" description="Helical" evidence="1">
    <location>
        <begin position="6"/>
        <end position="23"/>
    </location>
</feature>
<protein>
    <submittedName>
        <fullName evidence="2">Uncharacterized protein</fullName>
    </submittedName>
</protein>
<gene>
    <name evidence="2" type="ORF">BN1080_03284</name>
</gene>
<evidence type="ECO:0000313" key="2">
    <source>
        <dbReference type="EMBL" id="CEG24262.1"/>
    </source>
</evidence>
<organism evidence="2 3">
    <name type="scientific">Planococcus massiliensis</name>
    <dbReference type="NCBI Taxonomy" id="1499687"/>
    <lineage>
        <taxon>Bacteria</taxon>
        <taxon>Bacillati</taxon>
        <taxon>Bacillota</taxon>
        <taxon>Bacilli</taxon>
        <taxon>Bacillales</taxon>
        <taxon>Caryophanaceae</taxon>
        <taxon>Planococcus</taxon>
    </lineage>
</organism>
<dbReference type="EMBL" id="CCXS01000001">
    <property type="protein sequence ID" value="CEG24262.1"/>
    <property type="molecule type" value="Genomic_DNA"/>
</dbReference>
<evidence type="ECO:0000256" key="1">
    <source>
        <dbReference type="SAM" id="Phobius"/>
    </source>
</evidence>
<dbReference type="AlphaFoldDB" id="A0A098ER33"/>
<proteinExistence type="predicted"/>
<dbReference type="STRING" id="1499687.BN1080_03284"/>
<reference evidence="2 3" key="1">
    <citation type="submission" date="2014-09" db="EMBL/GenBank/DDBJ databases">
        <authorList>
            <person name="Urmite Genomes Urmite Genomes"/>
        </authorList>
    </citation>
    <scope>NUCLEOTIDE SEQUENCE [LARGE SCALE GENOMIC DNA]</scope>
    <source>
        <strain evidence="2 3">ES2</strain>
    </source>
</reference>
<name>A0A098ER33_9BACL</name>
<evidence type="ECO:0000313" key="3">
    <source>
        <dbReference type="Proteomes" id="UP000043699"/>
    </source>
</evidence>
<keyword evidence="1" id="KW-0472">Membrane</keyword>
<keyword evidence="1" id="KW-1133">Transmembrane helix</keyword>
<sequence length="91" mass="10329">MDNKTFVYTGMAVASGILLLTAYNKNKKKKIWVFEDNDMRNSLEVDREESVNAPYDEAEIGLTKLDSALRSEWQANGFPQTHRGMKELGNS</sequence>
<keyword evidence="1" id="KW-0812">Transmembrane</keyword>